<dbReference type="EMBL" id="VWYG01016954">
    <property type="protein sequence ID" value="NXQ87700.1"/>
    <property type="molecule type" value="Genomic_DNA"/>
</dbReference>
<comment type="caution">
    <text evidence="8">Lacks conserved residue(s) required for the propagation of feature annotation.</text>
</comment>
<dbReference type="Pfam" id="PF00053">
    <property type="entry name" value="EGF_laminin"/>
    <property type="match status" value="2"/>
</dbReference>
<comment type="caution">
    <text evidence="10">The sequence shown here is derived from an EMBL/GenBank/DDBJ whole genome shotgun (WGS) entry which is preliminary data.</text>
</comment>
<evidence type="ECO:0000256" key="5">
    <source>
        <dbReference type="ARBA" id="ARBA00023157"/>
    </source>
</evidence>
<dbReference type="GO" id="GO:0005576">
    <property type="term" value="C:extracellular region"/>
    <property type="evidence" value="ECO:0007669"/>
    <property type="project" value="UniProtKB-SubCell"/>
</dbReference>
<dbReference type="FunFam" id="2.10.25.10:FF:000094">
    <property type="entry name" value="Laminin subunit alpha-2"/>
    <property type="match status" value="1"/>
</dbReference>
<dbReference type="PROSITE" id="PS50027">
    <property type="entry name" value="EGF_LAM_2"/>
    <property type="match status" value="2"/>
</dbReference>
<evidence type="ECO:0000256" key="4">
    <source>
        <dbReference type="ARBA" id="ARBA00022737"/>
    </source>
</evidence>
<feature type="disulfide bond" evidence="8">
    <location>
        <begin position="58"/>
        <end position="70"/>
    </location>
</feature>
<keyword evidence="11" id="KW-1185">Reference proteome</keyword>
<feature type="domain" description="Laminin EGF-like" evidence="9">
    <location>
        <begin position="2"/>
        <end position="57"/>
    </location>
</feature>
<evidence type="ECO:0000256" key="6">
    <source>
        <dbReference type="ARBA" id="ARBA00023180"/>
    </source>
</evidence>
<feature type="disulfide bond" evidence="8">
    <location>
        <begin position="78"/>
        <end position="87"/>
    </location>
</feature>
<feature type="non-terminal residue" evidence="10">
    <location>
        <position position="95"/>
    </location>
</feature>
<proteinExistence type="predicted"/>
<keyword evidence="7 8" id="KW-0424">Laminin EGF-like domain</keyword>
<dbReference type="InterPro" id="IPR002049">
    <property type="entry name" value="LE_dom"/>
</dbReference>
<dbReference type="CDD" id="cd00055">
    <property type="entry name" value="EGF_Lam"/>
    <property type="match status" value="1"/>
</dbReference>
<dbReference type="GO" id="GO:0009887">
    <property type="term" value="P:animal organ morphogenesis"/>
    <property type="evidence" value="ECO:0007669"/>
    <property type="project" value="TreeGrafter"/>
</dbReference>
<keyword evidence="3" id="KW-0732">Signal</keyword>
<feature type="disulfide bond" evidence="8">
    <location>
        <begin position="30"/>
        <end position="39"/>
    </location>
</feature>
<reference evidence="10 11" key="1">
    <citation type="submission" date="2019-09" db="EMBL/GenBank/DDBJ databases">
        <title>Bird 10,000 Genomes (B10K) Project - Family phase.</title>
        <authorList>
            <person name="Zhang G."/>
        </authorList>
    </citation>
    <scope>NUCLEOTIDE SEQUENCE [LARGE SCALE GENOMIC DNA]</scope>
    <source>
        <strain evidence="10">B10K-DU-001-56</strain>
        <tissue evidence="10">Muscle</tissue>
    </source>
</reference>
<keyword evidence="6" id="KW-0325">Glycoprotein</keyword>
<gene>
    <name evidence="10" type="primary">Lamc3</name>
    <name evidence="10" type="ORF">NYCGRA_R12983</name>
</gene>
<dbReference type="OrthoDB" id="430826at2759"/>
<keyword evidence="2" id="KW-0964">Secreted</keyword>
<keyword evidence="5 8" id="KW-1015">Disulfide bond</keyword>
<organism evidence="10 11">
    <name type="scientific">Nyctibius grandis</name>
    <name type="common">Great potoo</name>
    <dbReference type="NCBI Taxonomy" id="48427"/>
    <lineage>
        <taxon>Eukaryota</taxon>
        <taxon>Metazoa</taxon>
        <taxon>Chordata</taxon>
        <taxon>Craniata</taxon>
        <taxon>Vertebrata</taxon>
        <taxon>Euteleostomi</taxon>
        <taxon>Archelosauria</taxon>
        <taxon>Archosauria</taxon>
        <taxon>Dinosauria</taxon>
        <taxon>Saurischia</taxon>
        <taxon>Theropoda</taxon>
        <taxon>Coelurosauria</taxon>
        <taxon>Aves</taxon>
        <taxon>Neognathae</taxon>
        <taxon>Neoaves</taxon>
        <taxon>Strisores</taxon>
        <taxon>Caprimulgiformes</taxon>
        <taxon>Nyctibiidae</taxon>
        <taxon>Nyctibius</taxon>
    </lineage>
</organism>
<keyword evidence="4" id="KW-0677">Repeat</keyword>
<sequence>ACNCSGRSDECAYDPELYRRSGHGGRCRNCRDNTAGPRCERCRQNHYRWDPRAPCQPCHCHPEGSLQPQCDSSGTCLCKANVTGWKCERCKDGYH</sequence>
<dbReference type="GO" id="GO:0009888">
    <property type="term" value="P:tissue development"/>
    <property type="evidence" value="ECO:0007669"/>
    <property type="project" value="TreeGrafter"/>
</dbReference>
<protein>
    <submittedName>
        <fullName evidence="10">LAMC3 protein</fullName>
    </submittedName>
</protein>
<evidence type="ECO:0000256" key="8">
    <source>
        <dbReference type="PROSITE-ProRule" id="PRU00460"/>
    </source>
</evidence>
<evidence type="ECO:0000256" key="2">
    <source>
        <dbReference type="ARBA" id="ARBA00022525"/>
    </source>
</evidence>
<dbReference type="PANTHER" id="PTHR10574:SF240">
    <property type="entry name" value="LAMININ SUBUNIT GAMMA-3"/>
    <property type="match status" value="1"/>
</dbReference>
<dbReference type="PROSITE" id="PS01248">
    <property type="entry name" value="EGF_LAM_1"/>
    <property type="match status" value="1"/>
</dbReference>
<dbReference type="Proteomes" id="UP000567826">
    <property type="component" value="Unassembled WGS sequence"/>
</dbReference>
<dbReference type="GO" id="GO:0007411">
    <property type="term" value="P:axon guidance"/>
    <property type="evidence" value="ECO:0007669"/>
    <property type="project" value="TreeGrafter"/>
</dbReference>
<evidence type="ECO:0000256" key="1">
    <source>
        <dbReference type="ARBA" id="ARBA00004613"/>
    </source>
</evidence>
<evidence type="ECO:0000313" key="11">
    <source>
        <dbReference type="Proteomes" id="UP000567826"/>
    </source>
</evidence>
<comment type="subcellular location">
    <subcellularLocation>
        <location evidence="1">Secreted</location>
    </subcellularLocation>
</comment>
<feature type="domain" description="Laminin EGF-like" evidence="9">
    <location>
        <begin position="58"/>
        <end position="95"/>
    </location>
</feature>
<dbReference type="Gene3D" id="2.10.25.10">
    <property type="entry name" value="Laminin"/>
    <property type="match status" value="2"/>
</dbReference>
<dbReference type="PANTHER" id="PTHR10574">
    <property type="entry name" value="NETRIN/LAMININ-RELATED"/>
    <property type="match status" value="1"/>
</dbReference>
<evidence type="ECO:0000256" key="7">
    <source>
        <dbReference type="ARBA" id="ARBA00023292"/>
    </source>
</evidence>
<dbReference type="SMART" id="SM00180">
    <property type="entry name" value="EGF_Lam"/>
    <property type="match status" value="2"/>
</dbReference>
<evidence type="ECO:0000259" key="9">
    <source>
        <dbReference type="PROSITE" id="PS50027"/>
    </source>
</evidence>
<evidence type="ECO:0000256" key="3">
    <source>
        <dbReference type="ARBA" id="ARBA00022729"/>
    </source>
</evidence>
<feature type="non-terminal residue" evidence="10">
    <location>
        <position position="1"/>
    </location>
</feature>
<dbReference type="SUPFAM" id="SSF57196">
    <property type="entry name" value="EGF/Laminin"/>
    <property type="match status" value="2"/>
</dbReference>
<accession>A0A7L2GPR1</accession>
<dbReference type="GO" id="GO:0005604">
    <property type="term" value="C:basement membrane"/>
    <property type="evidence" value="ECO:0007669"/>
    <property type="project" value="TreeGrafter"/>
</dbReference>
<evidence type="ECO:0000313" key="10">
    <source>
        <dbReference type="EMBL" id="NXQ87700.1"/>
    </source>
</evidence>
<dbReference type="AlphaFoldDB" id="A0A7L2GPR1"/>
<dbReference type="InterPro" id="IPR050440">
    <property type="entry name" value="Laminin/Netrin_ECM"/>
</dbReference>
<name>A0A7L2GPR1_NYCGR</name>